<protein>
    <submittedName>
        <fullName evidence="2">Uncharacterized protein</fullName>
    </submittedName>
</protein>
<organism evidence="2 3">
    <name type="scientific">Cupriavidus basilensis</name>
    <dbReference type="NCBI Taxonomy" id="68895"/>
    <lineage>
        <taxon>Bacteria</taxon>
        <taxon>Pseudomonadati</taxon>
        <taxon>Pseudomonadota</taxon>
        <taxon>Betaproteobacteria</taxon>
        <taxon>Burkholderiales</taxon>
        <taxon>Burkholderiaceae</taxon>
        <taxon>Cupriavidus</taxon>
    </lineage>
</organism>
<proteinExistence type="predicted"/>
<evidence type="ECO:0000313" key="3">
    <source>
        <dbReference type="Proteomes" id="UP000031843"/>
    </source>
</evidence>
<evidence type="ECO:0000313" key="2">
    <source>
        <dbReference type="EMBL" id="AJG24977.1"/>
    </source>
</evidence>
<dbReference type="STRING" id="68895.RR42_s3401"/>
<dbReference type="Proteomes" id="UP000031843">
    <property type="component" value="Chromosome secondary"/>
</dbReference>
<dbReference type="AlphaFoldDB" id="A0A0C4YGI9"/>
<feature type="region of interest" description="Disordered" evidence="1">
    <location>
        <begin position="43"/>
        <end position="69"/>
    </location>
</feature>
<gene>
    <name evidence="2" type="ORF">RR42_s3401</name>
</gene>
<dbReference type="KEGG" id="cbw:RR42_s3401"/>
<feature type="compositionally biased region" description="Basic and acidic residues" evidence="1">
    <location>
        <begin position="51"/>
        <end position="69"/>
    </location>
</feature>
<reference evidence="2 3" key="1">
    <citation type="journal article" date="2015" name="Genome Announc.">
        <title>Complete Genome Sequence of Cupriavidus basilensis 4G11, Isolated from the Oak Ridge Field Research Center Site.</title>
        <authorList>
            <person name="Ray J."/>
            <person name="Waters R.J."/>
            <person name="Skerker J.M."/>
            <person name="Kuehl J.V."/>
            <person name="Price M.N."/>
            <person name="Huang J."/>
            <person name="Chakraborty R."/>
            <person name="Arkin A.P."/>
            <person name="Deutschbauer A."/>
        </authorList>
    </citation>
    <scope>NUCLEOTIDE SEQUENCE [LARGE SCALE GENOMIC DNA]</scope>
    <source>
        <strain evidence="2">4G11</strain>
    </source>
</reference>
<evidence type="ECO:0000256" key="1">
    <source>
        <dbReference type="SAM" id="MobiDB-lite"/>
    </source>
</evidence>
<keyword evidence="3" id="KW-1185">Reference proteome</keyword>
<accession>A0A0C4YGI9</accession>
<name>A0A0C4YGI9_9BURK</name>
<sequence length="69" mass="7369">MGTWGSHRVKIGCREPCGRGESPPRIAEVARASLIGLPVLAGLQPGSRSGNQREHPTGAAFHEFHQAKL</sequence>
<dbReference type="EMBL" id="CP010537">
    <property type="protein sequence ID" value="AJG24977.1"/>
    <property type="molecule type" value="Genomic_DNA"/>
</dbReference>